<dbReference type="Proteomes" id="UP000001937">
    <property type="component" value="Chromosome"/>
</dbReference>
<name>Q2J5B5_FRACC</name>
<evidence type="ECO:0008006" key="4">
    <source>
        <dbReference type="Google" id="ProtNLM"/>
    </source>
</evidence>
<dbReference type="AlphaFoldDB" id="Q2J5B5"/>
<dbReference type="HOGENOM" id="CLU_140266_0_0_11"/>
<dbReference type="EMBL" id="CP000249">
    <property type="protein sequence ID" value="ABD13527.1"/>
    <property type="molecule type" value="Genomic_DNA"/>
</dbReference>
<evidence type="ECO:0000313" key="2">
    <source>
        <dbReference type="EMBL" id="ABD13527.1"/>
    </source>
</evidence>
<gene>
    <name evidence="2" type="ordered locus">Francci3_4179</name>
</gene>
<evidence type="ECO:0000256" key="1">
    <source>
        <dbReference type="SAM" id="MobiDB-lite"/>
    </source>
</evidence>
<reference evidence="2 3" key="1">
    <citation type="journal article" date="2007" name="Genome Res.">
        <title>Genome characteristics of facultatively symbiotic Frankia sp. strains reflect host range and host plant biogeography.</title>
        <authorList>
            <person name="Normand P."/>
            <person name="Lapierre P."/>
            <person name="Tisa L.S."/>
            <person name="Gogarten J.P."/>
            <person name="Alloisio N."/>
            <person name="Bagnarol E."/>
            <person name="Bassi C.A."/>
            <person name="Berry A.M."/>
            <person name="Bickhart D.M."/>
            <person name="Choisne N."/>
            <person name="Couloux A."/>
            <person name="Cournoyer B."/>
            <person name="Cruveiller S."/>
            <person name="Daubin V."/>
            <person name="Demange N."/>
            <person name="Francino M.P."/>
            <person name="Goltsman E."/>
            <person name="Huang Y."/>
            <person name="Kopp O.R."/>
            <person name="Labarre L."/>
            <person name="Lapidus A."/>
            <person name="Lavire C."/>
            <person name="Marechal J."/>
            <person name="Martinez M."/>
            <person name="Mastronunzio J.E."/>
            <person name="Mullin B.C."/>
            <person name="Niemann J."/>
            <person name="Pujic P."/>
            <person name="Rawnsley T."/>
            <person name="Rouy Z."/>
            <person name="Schenowitz C."/>
            <person name="Sellstedt A."/>
            <person name="Tavares F."/>
            <person name="Tomkins J.P."/>
            <person name="Vallenet D."/>
            <person name="Valverde C."/>
            <person name="Wall L.G."/>
            <person name="Wang Y."/>
            <person name="Medigue C."/>
            <person name="Benson D.R."/>
        </authorList>
    </citation>
    <scope>NUCLEOTIDE SEQUENCE [LARGE SCALE GENOMIC DNA]</scope>
    <source>
        <strain evidence="3">DSM 45818 / CECT 9043 / CcI3</strain>
    </source>
</reference>
<protein>
    <recommendedName>
        <fullName evidence="4">PE-PGRS family protein</fullName>
    </recommendedName>
</protein>
<evidence type="ECO:0000313" key="3">
    <source>
        <dbReference type="Proteomes" id="UP000001937"/>
    </source>
</evidence>
<organism evidence="2 3">
    <name type="scientific">Frankia casuarinae (strain DSM 45818 / CECT 9043 / HFP020203 / CcI3)</name>
    <dbReference type="NCBI Taxonomy" id="106370"/>
    <lineage>
        <taxon>Bacteria</taxon>
        <taxon>Bacillati</taxon>
        <taxon>Actinomycetota</taxon>
        <taxon>Actinomycetes</taxon>
        <taxon>Frankiales</taxon>
        <taxon>Frankiaceae</taxon>
        <taxon>Frankia</taxon>
    </lineage>
</organism>
<proteinExistence type="predicted"/>
<accession>Q2J5B5</accession>
<keyword evidence="3" id="KW-1185">Reference proteome</keyword>
<sequence length="174" mass="18224">MGRMPDRGRVMIMNQQEAQQVERVLRQNWQQIRYQILDQFAEVNSSDLDAASSVDDLVQRIADRSHYSDRYVESRIRELVGVAAGAGTGPAAQPTAAAAATAEQAPAPAAAEQPGAGGQAEQSVAEQAGAEQAGAEQAGQRFGGQQPFTAGQAEQAGAEQAGQRFGGQQPFAGA</sequence>
<dbReference type="KEGG" id="fra:Francci3_4179"/>
<feature type="region of interest" description="Disordered" evidence="1">
    <location>
        <begin position="86"/>
        <end position="174"/>
    </location>
</feature>